<dbReference type="Gene3D" id="3.30.530.20">
    <property type="match status" value="1"/>
</dbReference>
<accession>A0A8J3W8W8</accession>
<dbReference type="AlphaFoldDB" id="A0A8J3W8W8"/>
<feature type="compositionally biased region" description="Low complexity" evidence="1">
    <location>
        <begin position="53"/>
        <end position="74"/>
    </location>
</feature>
<reference evidence="2 3" key="1">
    <citation type="submission" date="2021-01" db="EMBL/GenBank/DDBJ databases">
        <title>Whole genome shotgun sequence of Planobispora longispora NBRC 13918.</title>
        <authorList>
            <person name="Komaki H."/>
            <person name="Tamura T."/>
        </authorList>
    </citation>
    <scope>NUCLEOTIDE SEQUENCE [LARGE SCALE GENOMIC DNA]</scope>
    <source>
        <strain evidence="2 3">NBRC 13918</strain>
    </source>
</reference>
<evidence type="ECO:0000256" key="1">
    <source>
        <dbReference type="SAM" id="MobiDB-lite"/>
    </source>
</evidence>
<dbReference type="EMBL" id="BOOH01000058">
    <property type="protein sequence ID" value="GIH80330.1"/>
    <property type="molecule type" value="Genomic_DNA"/>
</dbReference>
<comment type="caution">
    <text evidence="2">The sequence shown here is derived from an EMBL/GenBank/DDBJ whole genome shotgun (WGS) entry which is preliminary data.</text>
</comment>
<gene>
    <name evidence="2" type="ORF">Plo01_67590</name>
</gene>
<name>A0A8J3W8W8_9ACTN</name>
<dbReference type="Pfam" id="PF14117">
    <property type="entry name" value="DUF4287"/>
    <property type="match status" value="1"/>
</dbReference>
<keyword evidence="3" id="KW-1185">Reference proteome</keyword>
<feature type="region of interest" description="Disordered" evidence="1">
    <location>
        <begin position="1"/>
        <end position="79"/>
    </location>
</feature>
<dbReference type="InterPro" id="IPR025629">
    <property type="entry name" value="DUF4287"/>
</dbReference>
<evidence type="ECO:0000313" key="2">
    <source>
        <dbReference type="EMBL" id="GIH80330.1"/>
    </source>
</evidence>
<organism evidence="2 3">
    <name type="scientific">Planobispora longispora</name>
    <dbReference type="NCBI Taxonomy" id="28887"/>
    <lineage>
        <taxon>Bacteria</taxon>
        <taxon>Bacillati</taxon>
        <taxon>Actinomycetota</taxon>
        <taxon>Actinomycetes</taxon>
        <taxon>Streptosporangiales</taxon>
        <taxon>Streptosporangiaceae</taxon>
        <taxon>Planobispora</taxon>
    </lineage>
</organism>
<dbReference type="RefSeq" id="WP_203894766.1">
    <property type="nucleotide sequence ID" value="NZ_BOOH01000058.1"/>
</dbReference>
<dbReference type="SUPFAM" id="SSF55961">
    <property type="entry name" value="Bet v1-like"/>
    <property type="match status" value="1"/>
</dbReference>
<dbReference type="Proteomes" id="UP000616724">
    <property type="component" value="Unassembled WGS sequence"/>
</dbReference>
<evidence type="ECO:0008006" key="4">
    <source>
        <dbReference type="Google" id="ProtNLM"/>
    </source>
</evidence>
<protein>
    <recommendedName>
        <fullName evidence="4">DUF4287 domain-containing protein</fullName>
    </recommendedName>
</protein>
<sequence length="259" mass="27762">MTSNKSFKSRVRARMAKTGESYSAARRHLVPEVPGDEPAGRLADPSAPEEQTAAALAGEPAAASAGEPVSAPAADQPDAVRDATVSDDAMVARTGRSHDEWFALLDAWGAAARPHGEIARWLVEEHGVPGWWAQSVTVAYERARGLRAPGQSRAGDFSISASKTIDVPAERIIEAFTDDDLRARWLPDAPFEVRTSRPGKSVTANWEGRAAITVGVVAKGEEKTQLGLQHGKLSDAASAAEMKTYWRERVTALKKLLEG</sequence>
<proteinExistence type="predicted"/>
<dbReference type="InterPro" id="IPR023393">
    <property type="entry name" value="START-like_dom_sf"/>
</dbReference>
<evidence type="ECO:0000313" key="3">
    <source>
        <dbReference type="Proteomes" id="UP000616724"/>
    </source>
</evidence>